<keyword evidence="1" id="KW-0812">Transmembrane</keyword>
<feature type="transmembrane region" description="Helical" evidence="1">
    <location>
        <begin position="26"/>
        <end position="52"/>
    </location>
</feature>
<organism evidence="2 3">
    <name type="scientific">Candidatus Electrothrix communis</name>
    <dbReference type="NCBI Taxonomy" id="1859133"/>
    <lineage>
        <taxon>Bacteria</taxon>
        <taxon>Pseudomonadati</taxon>
        <taxon>Thermodesulfobacteriota</taxon>
        <taxon>Desulfobulbia</taxon>
        <taxon>Desulfobulbales</taxon>
        <taxon>Desulfobulbaceae</taxon>
        <taxon>Candidatus Electrothrix</taxon>
    </lineage>
</organism>
<keyword evidence="1" id="KW-1133">Transmembrane helix</keyword>
<sequence length="56" mass="6059">MNPTPEQKSPHSFRDRVGQVNSLLPAMLAFAVPLSTSAVSVLAILILLLWLIEADS</sequence>
<dbReference type="EMBL" id="MTKP01000433">
    <property type="protein sequence ID" value="RWX43541.1"/>
    <property type="molecule type" value="Genomic_DNA"/>
</dbReference>
<protein>
    <submittedName>
        <fullName evidence="2">Uncharacterized protein</fullName>
    </submittedName>
</protein>
<evidence type="ECO:0000256" key="1">
    <source>
        <dbReference type="SAM" id="Phobius"/>
    </source>
</evidence>
<evidence type="ECO:0000313" key="3">
    <source>
        <dbReference type="Proteomes" id="UP000288086"/>
    </source>
</evidence>
<proteinExistence type="predicted"/>
<gene>
    <name evidence="2" type="ORF">VT98_14332</name>
</gene>
<reference evidence="2 3" key="1">
    <citation type="submission" date="2017-01" db="EMBL/GenBank/DDBJ databases">
        <title>The cable genome- insights into the physiology and evolution of filamentous bacteria capable of sulfide oxidation via long distance electron transfer.</title>
        <authorList>
            <person name="Schreiber L."/>
            <person name="Bjerg J.T."/>
            <person name="Boggild A."/>
            <person name="Van De Vossenberg J."/>
            <person name="Meysman F."/>
            <person name="Nielsen L.P."/>
            <person name="Schramm A."/>
            <person name="Kjeldsen K.U."/>
        </authorList>
    </citation>
    <scope>NUCLEOTIDE SEQUENCE [LARGE SCALE GENOMIC DNA]</scope>
    <source>
        <strain evidence="2">A1</strain>
    </source>
</reference>
<comment type="caution">
    <text evidence="2">The sequence shown here is derived from an EMBL/GenBank/DDBJ whole genome shotgun (WGS) entry which is preliminary data.</text>
</comment>
<dbReference type="AlphaFoldDB" id="A0A3S3QP16"/>
<accession>A0A3S3QP16</accession>
<evidence type="ECO:0000313" key="2">
    <source>
        <dbReference type="EMBL" id="RWX43541.1"/>
    </source>
</evidence>
<keyword evidence="1" id="KW-0472">Membrane</keyword>
<keyword evidence="3" id="KW-1185">Reference proteome</keyword>
<dbReference type="Proteomes" id="UP000288086">
    <property type="component" value="Unassembled WGS sequence"/>
</dbReference>
<name>A0A3S3QP16_9BACT</name>